<feature type="compositionally biased region" description="Basic and acidic residues" evidence="1">
    <location>
        <begin position="60"/>
        <end position="89"/>
    </location>
</feature>
<name>A0A8W8NZ09_MAGGI</name>
<protein>
    <recommendedName>
        <fullName evidence="2">DZIP3-like HEPN domain-containing protein</fullName>
    </recommendedName>
</protein>
<dbReference type="AlphaFoldDB" id="A0A8W8NZ09"/>
<accession>A0A8W8NZ09</accession>
<feature type="compositionally biased region" description="Polar residues" evidence="1">
    <location>
        <begin position="1"/>
        <end position="15"/>
    </location>
</feature>
<feature type="compositionally biased region" description="Polar residues" evidence="1">
    <location>
        <begin position="91"/>
        <end position="106"/>
    </location>
</feature>
<evidence type="ECO:0000259" key="2">
    <source>
        <dbReference type="Pfam" id="PF18738"/>
    </source>
</evidence>
<reference evidence="3" key="1">
    <citation type="submission" date="2022-08" db="UniProtKB">
        <authorList>
            <consortium name="EnsemblMetazoa"/>
        </authorList>
    </citation>
    <scope>IDENTIFICATION</scope>
    <source>
        <strain evidence="3">05x7-T-G4-1.051#20</strain>
    </source>
</reference>
<dbReference type="EnsemblMetazoa" id="G7650.1">
    <property type="protein sequence ID" value="G7650.1:cds"/>
    <property type="gene ID" value="G7650"/>
</dbReference>
<dbReference type="Pfam" id="PF18738">
    <property type="entry name" value="HEPN_DZIP3"/>
    <property type="match status" value="1"/>
</dbReference>
<dbReference type="Proteomes" id="UP000005408">
    <property type="component" value="Unassembled WGS sequence"/>
</dbReference>
<evidence type="ECO:0000313" key="4">
    <source>
        <dbReference type="Proteomes" id="UP000005408"/>
    </source>
</evidence>
<sequence length="304" mass="35038">MESSSPTQKLMTSLTHIRIRGISRETYRGSVQIPSTSSGEPFEEGLEKKRIGEEEDQDISQDKRLNALEMSKQDVVEERKDKEQKDDFRPGTSSATSNYKSTGETTNHSRIERILGGPCTGAMQDVLSKEISPLNLLKEVEDHIKKYNLQGKKTAYNDIENKLNIKMNYSEFDITSIYFVLRNICKIKAHSNGWGNDPDVQDKALSAKIDRLRSLKNKYKSHAPKIIIIDDEYEKLCDEIFEIVRHLENILGKSTRYQTVVQWMKTCTMDPEQKIEHEKEKEEIEELHNKFTDSAQSNIVSFSR</sequence>
<organism evidence="3 4">
    <name type="scientific">Magallana gigas</name>
    <name type="common">Pacific oyster</name>
    <name type="synonym">Crassostrea gigas</name>
    <dbReference type="NCBI Taxonomy" id="29159"/>
    <lineage>
        <taxon>Eukaryota</taxon>
        <taxon>Metazoa</taxon>
        <taxon>Spiralia</taxon>
        <taxon>Lophotrochozoa</taxon>
        <taxon>Mollusca</taxon>
        <taxon>Bivalvia</taxon>
        <taxon>Autobranchia</taxon>
        <taxon>Pteriomorphia</taxon>
        <taxon>Ostreida</taxon>
        <taxon>Ostreoidea</taxon>
        <taxon>Ostreidae</taxon>
        <taxon>Magallana</taxon>
    </lineage>
</organism>
<dbReference type="InterPro" id="IPR041249">
    <property type="entry name" value="HEPN_DZIP3"/>
</dbReference>
<proteinExistence type="predicted"/>
<evidence type="ECO:0000313" key="3">
    <source>
        <dbReference type="EnsemblMetazoa" id="G7650.1:cds"/>
    </source>
</evidence>
<keyword evidence="4" id="KW-1185">Reference proteome</keyword>
<feature type="domain" description="DZIP3-like HEPN" evidence="2">
    <location>
        <begin position="152"/>
        <end position="274"/>
    </location>
</feature>
<evidence type="ECO:0000256" key="1">
    <source>
        <dbReference type="SAM" id="MobiDB-lite"/>
    </source>
</evidence>
<feature type="region of interest" description="Disordered" evidence="1">
    <location>
        <begin position="1"/>
        <end position="109"/>
    </location>
</feature>